<evidence type="ECO:0000313" key="3">
    <source>
        <dbReference type="Proteomes" id="UP000011083"/>
    </source>
</evidence>
<evidence type="ECO:0000313" key="2">
    <source>
        <dbReference type="EMBL" id="ELR11695.1"/>
    </source>
</evidence>
<feature type="region of interest" description="Disordered" evidence="1">
    <location>
        <begin position="463"/>
        <end position="526"/>
    </location>
</feature>
<dbReference type="RefSeq" id="XP_004333708.1">
    <property type="nucleotide sequence ID" value="XM_004333660.1"/>
</dbReference>
<sequence>MELPLVPIEVVVEFVLPHAFDSFAQALELMLLCSDVYEFATSRCAFWEPFLGRRLDEVVIPRLQAAYHRYAPTLIHLLRTKYVMWPKSIMADETLDVMQAVRSKVFVVEQPYVLCVSCRGNGESPLVSIEFQEYHESDDEENEDEEAEAEAEESEADEEGDDDKREEEEEDVQEPQDEDEGEEPAEEVNEETKEGDGSKKPKHTKEHKMQLVVDNEMWCCKTCLERGFFFGFCDQCHTDPLVQARTEHAVAVGKRLRHDSTHLVEEWREGVDGVNRWDTEAPHPKLTFADAWADRKAYTPLFLLKLYSPTFTGYGSPSLFEGLIIKGCISHGIKYTGWKMEVHIYEGSFGEMEGFPQGKGRIEWASGVQFDGWHKMHALLGRKRCSFVFADGAKWEGQLIGGRFMFTSNGPGLLTLPDGRQIQCKAEAGRGRGGHCIHLWTEDGSEKYIVNRRLRGVVEPIEDEFEETDFEDQTYNEQWSDDEAAKDSDDNDDNDDDNGNDLVGSTTAPSSEEATPSTADKETTTP</sequence>
<dbReference type="Proteomes" id="UP000011083">
    <property type="component" value="Unassembled WGS sequence"/>
</dbReference>
<feature type="compositionally biased region" description="Polar residues" evidence="1">
    <location>
        <begin position="503"/>
        <end position="518"/>
    </location>
</feature>
<name>L8GF44_ACACF</name>
<feature type="compositionally biased region" description="Acidic residues" evidence="1">
    <location>
        <begin position="136"/>
        <end position="189"/>
    </location>
</feature>
<gene>
    <name evidence="2" type="ORF">ACA1_261030</name>
</gene>
<dbReference type="AlphaFoldDB" id="L8GF44"/>
<organism evidence="2 3">
    <name type="scientific">Acanthamoeba castellanii (strain ATCC 30010 / Neff)</name>
    <dbReference type="NCBI Taxonomy" id="1257118"/>
    <lineage>
        <taxon>Eukaryota</taxon>
        <taxon>Amoebozoa</taxon>
        <taxon>Discosea</taxon>
        <taxon>Longamoebia</taxon>
        <taxon>Centramoebida</taxon>
        <taxon>Acanthamoebidae</taxon>
        <taxon>Acanthamoeba</taxon>
    </lineage>
</organism>
<feature type="compositionally biased region" description="Acidic residues" evidence="1">
    <location>
        <begin position="489"/>
        <end position="499"/>
    </location>
</feature>
<evidence type="ECO:0000256" key="1">
    <source>
        <dbReference type="SAM" id="MobiDB-lite"/>
    </source>
</evidence>
<dbReference type="VEuPathDB" id="AmoebaDB:ACA1_261030"/>
<dbReference type="GeneID" id="14912035"/>
<feature type="compositionally biased region" description="Acidic residues" evidence="1">
    <location>
        <begin position="463"/>
        <end position="482"/>
    </location>
</feature>
<feature type="compositionally biased region" description="Basic and acidic residues" evidence="1">
    <location>
        <begin position="190"/>
        <end position="199"/>
    </location>
</feature>
<proteinExistence type="predicted"/>
<keyword evidence="3" id="KW-1185">Reference proteome</keyword>
<reference evidence="2 3" key="1">
    <citation type="journal article" date="2013" name="Genome Biol.">
        <title>Genome of Acanthamoeba castellanii highlights extensive lateral gene transfer and early evolution of tyrosine kinase signaling.</title>
        <authorList>
            <person name="Clarke M."/>
            <person name="Lohan A.J."/>
            <person name="Liu B."/>
            <person name="Lagkouvardos I."/>
            <person name="Roy S."/>
            <person name="Zafar N."/>
            <person name="Bertelli C."/>
            <person name="Schilde C."/>
            <person name="Kianianmomeni A."/>
            <person name="Burglin T.R."/>
            <person name="Frech C."/>
            <person name="Turcotte B."/>
            <person name="Kopec K.O."/>
            <person name="Synnott J.M."/>
            <person name="Choo C."/>
            <person name="Paponov I."/>
            <person name="Finkler A."/>
            <person name="Soon Heng Tan C."/>
            <person name="Hutchins A.P."/>
            <person name="Weinmeier T."/>
            <person name="Rattei T."/>
            <person name="Chu J.S."/>
            <person name="Gimenez G."/>
            <person name="Irimia M."/>
            <person name="Rigden D.J."/>
            <person name="Fitzpatrick D.A."/>
            <person name="Lorenzo-Morales J."/>
            <person name="Bateman A."/>
            <person name="Chiu C.H."/>
            <person name="Tang P."/>
            <person name="Hegemann P."/>
            <person name="Fromm H."/>
            <person name="Raoult D."/>
            <person name="Greub G."/>
            <person name="Miranda-Saavedra D."/>
            <person name="Chen N."/>
            <person name="Nash P."/>
            <person name="Ginger M.L."/>
            <person name="Horn M."/>
            <person name="Schaap P."/>
            <person name="Caler L."/>
            <person name="Loftus B."/>
        </authorList>
    </citation>
    <scope>NUCLEOTIDE SEQUENCE [LARGE SCALE GENOMIC DNA]</scope>
    <source>
        <strain evidence="2 3">Neff</strain>
    </source>
</reference>
<dbReference type="EMBL" id="KB008148">
    <property type="protein sequence ID" value="ELR11695.1"/>
    <property type="molecule type" value="Genomic_DNA"/>
</dbReference>
<protein>
    <submittedName>
        <fullName evidence="2">Uncharacterized protein</fullName>
    </submittedName>
</protein>
<dbReference type="KEGG" id="acan:ACA1_261030"/>
<feature type="region of interest" description="Disordered" evidence="1">
    <location>
        <begin position="134"/>
        <end position="206"/>
    </location>
</feature>
<accession>L8GF44</accession>